<dbReference type="RefSeq" id="WP_311160795.1">
    <property type="nucleotide sequence ID" value="NZ_JAVQLW010000001.1"/>
</dbReference>
<organism evidence="2 3">
    <name type="scientific">Paracoccus aurantius</name>
    <dbReference type="NCBI Taxonomy" id="3073814"/>
    <lineage>
        <taxon>Bacteria</taxon>
        <taxon>Pseudomonadati</taxon>
        <taxon>Pseudomonadota</taxon>
        <taxon>Alphaproteobacteria</taxon>
        <taxon>Rhodobacterales</taxon>
        <taxon>Paracoccaceae</taxon>
        <taxon>Paracoccus</taxon>
    </lineage>
</organism>
<name>A0ABU2HU30_9RHOB</name>
<evidence type="ECO:0008006" key="4">
    <source>
        <dbReference type="Google" id="ProtNLM"/>
    </source>
</evidence>
<protein>
    <recommendedName>
        <fullName evidence="4">30S ribosomal protein S21</fullName>
    </recommendedName>
</protein>
<evidence type="ECO:0000256" key="1">
    <source>
        <dbReference type="SAM" id="MobiDB-lite"/>
    </source>
</evidence>
<sequence>MNVNQLMGMLSRMLTNRLMHWGIRKANSDSSGRQTPQQRQREKSARKAIKRARQAARITRRIGR</sequence>
<accession>A0ABU2HU30</accession>
<keyword evidence="3" id="KW-1185">Reference proteome</keyword>
<proteinExistence type="predicted"/>
<evidence type="ECO:0000313" key="2">
    <source>
        <dbReference type="EMBL" id="MDS9468558.1"/>
    </source>
</evidence>
<feature type="region of interest" description="Disordered" evidence="1">
    <location>
        <begin position="23"/>
        <end position="46"/>
    </location>
</feature>
<dbReference type="Proteomes" id="UP001269144">
    <property type="component" value="Unassembled WGS sequence"/>
</dbReference>
<reference evidence="3" key="1">
    <citation type="submission" date="2023-07" db="EMBL/GenBank/DDBJ databases">
        <title>Paracoccus sp. MBLB3053 whole genome sequence.</title>
        <authorList>
            <person name="Hwang C.Y."/>
            <person name="Cho E.-S."/>
            <person name="Seo M.-J."/>
        </authorList>
    </citation>
    <scope>NUCLEOTIDE SEQUENCE [LARGE SCALE GENOMIC DNA]</scope>
    <source>
        <strain evidence="3">MBLB3053</strain>
    </source>
</reference>
<feature type="compositionally biased region" description="Polar residues" evidence="1">
    <location>
        <begin position="28"/>
        <end position="38"/>
    </location>
</feature>
<evidence type="ECO:0000313" key="3">
    <source>
        <dbReference type="Proteomes" id="UP001269144"/>
    </source>
</evidence>
<gene>
    <name evidence="2" type="ORF">RGQ15_13385</name>
</gene>
<dbReference type="EMBL" id="JAVQLW010000001">
    <property type="protein sequence ID" value="MDS9468558.1"/>
    <property type="molecule type" value="Genomic_DNA"/>
</dbReference>
<comment type="caution">
    <text evidence="2">The sequence shown here is derived from an EMBL/GenBank/DDBJ whole genome shotgun (WGS) entry which is preliminary data.</text>
</comment>